<evidence type="ECO:0000256" key="23">
    <source>
        <dbReference type="SAM" id="SignalP"/>
    </source>
</evidence>
<dbReference type="GO" id="GO:0031902">
    <property type="term" value="C:late endosome membrane"/>
    <property type="evidence" value="ECO:0007669"/>
    <property type="project" value="TreeGrafter"/>
</dbReference>
<evidence type="ECO:0000313" key="26">
    <source>
        <dbReference type="Proteomes" id="UP000887568"/>
    </source>
</evidence>
<dbReference type="GO" id="GO:0005765">
    <property type="term" value="C:lysosomal membrane"/>
    <property type="evidence" value="ECO:0007669"/>
    <property type="project" value="TreeGrafter"/>
</dbReference>
<evidence type="ECO:0000256" key="8">
    <source>
        <dbReference type="ARBA" id="ARBA00022753"/>
    </source>
</evidence>
<feature type="transmembrane region" description="Helical" evidence="22">
    <location>
        <begin position="318"/>
        <end position="340"/>
    </location>
</feature>
<dbReference type="Gene3D" id="2.40.160.110">
    <property type="match status" value="1"/>
</dbReference>
<comment type="function">
    <text evidence="16">Plays a role in short-term synaptic plasticity in a subset of GABAergic neurons in the brain.</text>
</comment>
<dbReference type="PANTHER" id="PTHR11506">
    <property type="entry name" value="LYSOSOME-ASSOCIATED MEMBRANE GLYCOPROTEIN"/>
    <property type="match status" value="1"/>
</dbReference>
<evidence type="ECO:0000256" key="14">
    <source>
        <dbReference type="ARBA" id="ARBA00023329"/>
    </source>
</evidence>
<keyword evidence="12" id="KW-0325">Glycoprotein</keyword>
<feature type="compositionally biased region" description="Low complexity" evidence="21">
    <location>
        <begin position="38"/>
        <end position="79"/>
    </location>
</feature>
<evidence type="ECO:0000256" key="6">
    <source>
        <dbReference type="ARBA" id="ARBA00022692"/>
    </source>
</evidence>
<evidence type="ECO:0000256" key="11">
    <source>
        <dbReference type="ARBA" id="ARBA00023136"/>
    </source>
</evidence>
<keyword evidence="11 20" id="KW-0472">Membrane</keyword>
<evidence type="ECO:0000256" key="2">
    <source>
        <dbReference type="ARBA" id="ARBA00004158"/>
    </source>
</evidence>
<evidence type="ECO:0000256" key="16">
    <source>
        <dbReference type="ARBA" id="ARBA00053950"/>
    </source>
</evidence>
<evidence type="ECO:0000256" key="19">
    <source>
        <dbReference type="ARBA" id="ARBA00076257"/>
    </source>
</evidence>
<evidence type="ECO:0000256" key="10">
    <source>
        <dbReference type="ARBA" id="ARBA00023018"/>
    </source>
</evidence>
<dbReference type="OMA" id="SYRCSED"/>
<keyword evidence="26" id="KW-1185">Reference proteome</keyword>
<evidence type="ECO:0000256" key="13">
    <source>
        <dbReference type="ARBA" id="ARBA00023273"/>
    </source>
</evidence>
<keyword evidence="9 22" id="KW-1133">Transmembrane helix</keyword>
<organism evidence="25 26">
    <name type="scientific">Patiria miniata</name>
    <name type="common">Bat star</name>
    <name type="synonym">Asterina miniata</name>
    <dbReference type="NCBI Taxonomy" id="46514"/>
    <lineage>
        <taxon>Eukaryota</taxon>
        <taxon>Metazoa</taxon>
        <taxon>Echinodermata</taxon>
        <taxon>Eleutherozoa</taxon>
        <taxon>Asterozoa</taxon>
        <taxon>Asteroidea</taxon>
        <taxon>Valvatacea</taxon>
        <taxon>Valvatida</taxon>
        <taxon>Asterinidae</taxon>
        <taxon>Patiria</taxon>
    </lineage>
</organism>
<evidence type="ECO:0000256" key="9">
    <source>
        <dbReference type="ARBA" id="ARBA00022989"/>
    </source>
</evidence>
<evidence type="ECO:0000256" key="21">
    <source>
        <dbReference type="SAM" id="MobiDB-lite"/>
    </source>
</evidence>
<protein>
    <recommendedName>
        <fullName evidence="18">Lysosome-associated membrane glycoprotein 5</fullName>
    </recommendedName>
    <alternativeName>
        <fullName evidence="19">Lysosome-associated membrane protein 5</fullName>
    </alternativeName>
</protein>
<evidence type="ECO:0000259" key="24">
    <source>
        <dbReference type="Pfam" id="PF01299"/>
    </source>
</evidence>
<keyword evidence="10" id="KW-0770">Synapse</keyword>
<proteinExistence type="inferred from homology"/>
<evidence type="ECO:0000256" key="20">
    <source>
        <dbReference type="PROSITE-ProRule" id="PRU00740"/>
    </source>
</evidence>
<dbReference type="GO" id="GO:0005886">
    <property type="term" value="C:plasma membrane"/>
    <property type="evidence" value="ECO:0007669"/>
    <property type="project" value="UniProtKB-SubCell"/>
</dbReference>
<feature type="region of interest" description="Disordered" evidence="21">
    <location>
        <begin position="292"/>
        <end position="313"/>
    </location>
</feature>
<keyword evidence="13" id="KW-0966">Cell projection</keyword>
<evidence type="ECO:0000256" key="18">
    <source>
        <dbReference type="ARBA" id="ARBA00074379"/>
    </source>
</evidence>
<dbReference type="AlphaFoldDB" id="A0A913ZJ26"/>
<comment type="caution">
    <text evidence="20">Lacks conserved residue(s) required for the propagation of feature annotation.</text>
</comment>
<feature type="chain" id="PRO_5037804275" description="Lysosome-associated membrane glycoprotein 5" evidence="23">
    <location>
        <begin position="30"/>
        <end position="361"/>
    </location>
</feature>
<dbReference type="Pfam" id="PF01299">
    <property type="entry name" value="Lamp2-like_luminal"/>
    <property type="match status" value="1"/>
</dbReference>
<comment type="subcellular location">
    <subcellularLocation>
        <location evidence="4">Cell projection</location>
        <location evidence="4">Dendrite</location>
    </subcellularLocation>
    <subcellularLocation>
        <location evidence="17">Cell projection</location>
        <location evidence="17">Growth cone membrane</location>
        <topology evidence="17">Single-pass type I membrane protein</topology>
    </subcellularLocation>
    <subcellularLocation>
        <location evidence="15">Cytoplasmic vesicle</location>
        <location evidence="15">Secretory vesicle</location>
        <location evidence="15">Synaptic vesicle membrane</location>
        <topology evidence="15">Single-pass type I membrane protein</topology>
    </subcellularLocation>
    <subcellularLocation>
        <location evidence="2">Early endosome membrane</location>
        <topology evidence="2">Single-pass type I membrane protein</topology>
    </subcellularLocation>
    <subcellularLocation>
        <location evidence="1">Endoplasmic reticulum-Golgi intermediate compartment membrane</location>
        <topology evidence="1">Single-pass type I membrane protein</topology>
    </subcellularLocation>
    <subcellularLocation>
        <location evidence="20">Membrane</location>
        <topology evidence="20">Single-pass type I membrane protein</topology>
    </subcellularLocation>
    <subcellularLocation>
        <location evidence="3">Recycling endosome</location>
    </subcellularLocation>
</comment>
<feature type="signal peptide" evidence="23">
    <location>
        <begin position="1"/>
        <end position="29"/>
    </location>
</feature>
<reference evidence="25" key="1">
    <citation type="submission" date="2022-11" db="UniProtKB">
        <authorList>
            <consortium name="EnsemblMetazoa"/>
        </authorList>
    </citation>
    <scope>IDENTIFICATION</scope>
</reference>
<evidence type="ECO:0000313" key="25">
    <source>
        <dbReference type="EnsemblMetazoa" id="XP_038051050.1"/>
    </source>
</evidence>
<dbReference type="OrthoDB" id="6248302at2759"/>
<dbReference type="GeneID" id="119724184"/>
<evidence type="ECO:0000256" key="3">
    <source>
        <dbReference type="ARBA" id="ARBA00004172"/>
    </source>
</evidence>
<dbReference type="EnsemblMetazoa" id="XM_038195122.1">
    <property type="protein sequence ID" value="XP_038051050.1"/>
    <property type="gene ID" value="LOC119724184"/>
</dbReference>
<evidence type="ECO:0000256" key="5">
    <source>
        <dbReference type="ARBA" id="ARBA00009644"/>
    </source>
</evidence>
<feature type="domain" description="Lysosome-associated membrane glycoprotein 2-like luminal" evidence="24">
    <location>
        <begin position="119"/>
        <end position="274"/>
    </location>
</feature>
<keyword evidence="7 23" id="KW-0732">Signal</keyword>
<feature type="compositionally biased region" description="Pro residues" evidence="21">
    <location>
        <begin position="296"/>
        <end position="310"/>
    </location>
</feature>
<evidence type="ECO:0000256" key="15">
    <source>
        <dbReference type="ARBA" id="ARBA00029428"/>
    </source>
</evidence>
<evidence type="ECO:0000256" key="1">
    <source>
        <dbReference type="ARBA" id="ARBA00004151"/>
    </source>
</evidence>
<evidence type="ECO:0000256" key="7">
    <source>
        <dbReference type="ARBA" id="ARBA00022729"/>
    </source>
</evidence>
<dbReference type="RefSeq" id="XP_038051050.1">
    <property type="nucleotide sequence ID" value="XM_038195122.1"/>
</dbReference>
<evidence type="ECO:0000256" key="4">
    <source>
        <dbReference type="ARBA" id="ARBA00004279"/>
    </source>
</evidence>
<dbReference type="InterPro" id="IPR048528">
    <property type="entry name" value="Lamp2-like_luminal"/>
</dbReference>
<dbReference type="InterPro" id="IPR002000">
    <property type="entry name" value="Lysosome-assoc_membr_glycop"/>
</dbReference>
<sequence length="361" mass="38477">MMTCSRSILLCLVVYIVVTCEVGIRTVSAVTTPSTNGTTHVMTTHSPTTPPATATTSVPLTTQAPKGTTTEAGQTTGMTPGDQTMTPGNQTFTTAVAGNSTENTTGSTAGPTTAVPLPDTPRFQVNNSDGEPCMLLNFNATLTVKYPTKSMGIQTARIPIMNSNYTEGSCNNGTLRNFTLYYPSNNTYCASLTLSFNMTSNTTYYNREGLYLRYIEPCFMSDATQFDTPTGGHFPSPSYKGTVGKSFRCQSISQVSKKLNLTLVLDDILIQPFAQSSVDKGSYGEIETCSKALPTTPVPSTPKPHPPTKPSPSNAGKIVGIVIGVVAVVGTIVAIAVYVVRKRRYKAVTYGNLLEDPPRAI</sequence>
<evidence type="ECO:0000256" key="17">
    <source>
        <dbReference type="ARBA" id="ARBA00060492"/>
    </source>
</evidence>
<dbReference type="PANTHER" id="PTHR11506:SF35">
    <property type="entry name" value="LYSOSOME-ASSOCIATED MEMBRANE GLYCOPROTEIN 5"/>
    <property type="match status" value="1"/>
</dbReference>
<dbReference type="Proteomes" id="UP000887568">
    <property type="component" value="Unplaced"/>
</dbReference>
<dbReference type="GO" id="GO:0072594">
    <property type="term" value="P:establishment of protein localization to organelle"/>
    <property type="evidence" value="ECO:0007669"/>
    <property type="project" value="TreeGrafter"/>
</dbReference>
<keyword evidence="6 20" id="KW-0812">Transmembrane</keyword>
<keyword evidence="8" id="KW-0967">Endosome</keyword>
<evidence type="ECO:0000256" key="22">
    <source>
        <dbReference type="SAM" id="Phobius"/>
    </source>
</evidence>
<accession>A0A913ZJ26</accession>
<name>A0A913ZJ26_PATMI</name>
<feature type="compositionally biased region" description="Polar residues" evidence="21">
    <location>
        <begin position="81"/>
        <end position="111"/>
    </location>
</feature>
<feature type="region of interest" description="Disordered" evidence="21">
    <location>
        <begin position="34"/>
        <end position="118"/>
    </location>
</feature>
<evidence type="ECO:0000256" key="12">
    <source>
        <dbReference type="ARBA" id="ARBA00023180"/>
    </source>
</evidence>
<keyword evidence="14" id="KW-0968">Cytoplasmic vesicle</keyword>
<comment type="similarity">
    <text evidence="5 20">Belongs to the LAMP family.</text>
</comment>
<dbReference type="PROSITE" id="PS51407">
    <property type="entry name" value="LAMP_3"/>
    <property type="match status" value="1"/>
</dbReference>